<dbReference type="Proteomes" id="UP000739180">
    <property type="component" value="Unassembled WGS sequence"/>
</dbReference>
<evidence type="ECO:0000259" key="4">
    <source>
        <dbReference type="Pfam" id="PF01420"/>
    </source>
</evidence>
<name>A0ABY2XQP2_9GAMM</name>
<evidence type="ECO:0000256" key="3">
    <source>
        <dbReference type="ARBA" id="ARBA00023125"/>
    </source>
</evidence>
<keyword evidence="3" id="KW-0238">DNA-binding</keyword>
<evidence type="ECO:0000256" key="2">
    <source>
        <dbReference type="ARBA" id="ARBA00022747"/>
    </source>
</evidence>
<dbReference type="CDD" id="cd17260">
    <property type="entry name" value="RMtype1_S_EcoEI-TRD1-CR1_like"/>
    <property type="match status" value="1"/>
</dbReference>
<keyword evidence="5" id="KW-0255">Endonuclease</keyword>
<keyword evidence="6" id="KW-1185">Reference proteome</keyword>
<protein>
    <submittedName>
        <fullName evidence="5">Restriction endonuclease subunit S</fullName>
    </submittedName>
</protein>
<evidence type="ECO:0000313" key="5">
    <source>
        <dbReference type="EMBL" id="TMW15210.1"/>
    </source>
</evidence>
<dbReference type="EMBL" id="VCQT01000001">
    <property type="protein sequence ID" value="TMW15210.1"/>
    <property type="molecule type" value="Genomic_DNA"/>
</dbReference>
<proteinExistence type="inferred from homology"/>
<dbReference type="InterPro" id="IPR000055">
    <property type="entry name" value="Restrct_endonuc_typeI_TRD"/>
</dbReference>
<comment type="caution">
    <text evidence="5">The sequence shown here is derived from an EMBL/GenBank/DDBJ whole genome shotgun (WGS) entry which is preliminary data.</text>
</comment>
<dbReference type="PANTHER" id="PTHR30408">
    <property type="entry name" value="TYPE-1 RESTRICTION ENZYME ECOKI SPECIFICITY PROTEIN"/>
    <property type="match status" value="1"/>
</dbReference>
<dbReference type="Gene3D" id="3.90.220.20">
    <property type="entry name" value="DNA methylase specificity domains"/>
    <property type="match status" value="3"/>
</dbReference>
<gene>
    <name evidence="5" type="ORF">FGS76_00110</name>
</gene>
<dbReference type="InterPro" id="IPR044946">
    <property type="entry name" value="Restrct_endonuc_typeI_TRD_sf"/>
</dbReference>
<dbReference type="SUPFAM" id="SSF116734">
    <property type="entry name" value="DNA methylase specificity domain"/>
    <property type="match status" value="2"/>
</dbReference>
<feature type="domain" description="Type I restriction modification DNA specificity" evidence="4">
    <location>
        <begin position="258"/>
        <end position="389"/>
    </location>
</feature>
<sequence>MSRGRLSELVEFNPKRPLKKESLAPFVDMASLPESSRDISSVSKREFKGGGARFIDGDTLFARITPCLENGKTAKVSGLGHGVVGHGSTEFIVMAAKDPTVDEDFIYYLARTPEFRAYAQARMEGTSGRQRVSWQSLSDFELEIPDANVRKLAGDILRAFDDKIQVNRKINETLEKVAQAIFKSWFVDFEPVKARMATLEAGGSEEDSVRAAMQSIAGKTNDQLARLQVDLPKQHADLRAIAQLFPSAIKNSELGDIPEGWQVTTFGEVSTCMDKHRIPLSKIQREKKKGSIPYFGATSIMDYVDEYIFDGVYLLIGEDGSVLKESGAPFTQYVWGKMWVNNHAHVIQGVSPVSTEQLLLFIKNKNIAPYVTGAVQLKLNQKNMNSIPFIRAGRGVCEAFDEIAKPIFEEIRNRYDESYVLARTRDSLLPQILSGVRVFK</sequence>
<dbReference type="GO" id="GO:0004519">
    <property type="term" value="F:endonuclease activity"/>
    <property type="evidence" value="ECO:0007669"/>
    <property type="project" value="UniProtKB-KW"/>
</dbReference>
<feature type="domain" description="Type I restriction modification DNA specificity" evidence="4">
    <location>
        <begin position="87"/>
        <end position="176"/>
    </location>
</feature>
<dbReference type="Pfam" id="PF01420">
    <property type="entry name" value="Methylase_S"/>
    <property type="match status" value="2"/>
</dbReference>
<reference evidence="5 6" key="1">
    <citation type="submission" date="2019-05" db="EMBL/GenBank/DDBJ databases">
        <title>Genome of Alcanivorax gelatiniphagus, an oil degrading marine bacteria.</title>
        <authorList>
            <person name="Kwon K.K."/>
        </authorList>
    </citation>
    <scope>NUCLEOTIDE SEQUENCE [LARGE SCALE GENOMIC DNA]</scope>
    <source>
        <strain evidence="5 6">MEBiC 08158</strain>
    </source>
</reference>
<dbReference type="RefSeq" id="WP_138770604.1">
    <property type="nucleotide sequence ID" value="NZ_JBHSSX010000015.1"/>
</dbReference>
<keyword evidence="5" id="KW-0540">Nuclease</keyword>
<keyword evidence="5" id="KW-0378">Hydrolase</keyword>
<dbReference type="CDD" id="cd17262">
    <property type="entry name" value="RMtype1_S_Aco12261I-TRD2-CR2"/>
    <property type="match status" value="1"/>
</dbReference>
<comment type="similarity">
    <text evidence="1">Belongs to the type-I restriction system S methylase family.</text>
</comment>
<keyword evidence="2" id="KW-0680">Restriction system</keyword>
<organism evidence="5 6">
    <name type="scientific">Alloalcanivorax gelatiniphagus</name>
    <dbReference type="NCBI Taxonomy" id="1194167"/>
    <lineage>
        <taxon>Bacteria</taxon>
        <taxon>Pseudomonadati</taxon>
        <taxon>Pseudomonadota</taxon>
        <taxon>Gammaproteobacteria</taxon>
        <taxon>Oceanospirillales</taxon>
        <taxon>Alcanivoracaceae</taxon>
        <taxon>Alloalcanivorax</taxon>
    </lineage>
</organism>
<evidence type="ECO:0000313" key="6">
    <source>
        <dbReference type="Proteomes" id="UP000739180"/>
    </source>
</evidence>
<accession>A0ABY2XQP2</accession>
<dbReference type="InterPro" id="IPR052021">
    <property type="entry name" value="Type-I_RS_S_subunit"/>
</dbReference>
<dbReference type="PANTHER" id="PTHR30408:SF13">
    <property type="entry name" value="TYPE I RESTRICTION ENZYME HINDI SPECIFICITY SUBUNIT"/>
    <property type="match status" value="1"/>
</dbReference>
<evidence type="ECO:0000256" key="1">
    <source>
        <dbReference type="ARBA" id="ARBA00010923"/>
    </source>
</evidence>